<feature type="transmembrane region" description="Helical" evidence="7">
    <location>
        <begin position="24"/>
        <end position="50"/>
    </location>
</feature>
<dbReference type="GO" id="GO:0005886">
    <property type="term" value="C:plasma membrane"/>
    <property type="evidence" value="ECO:0007669"/>
    <property type="project" value="UniProtKB-SubCell"/>
</dbReference>
<keyword evidence="3" id="KW-1003">Cell membrane</keyword>
<comment type="subcellular location">
    <subcellularLocation>
        <location evidence="1">Cell membrane</location>
        <topology evidence="1">Multi-pass membrane protein</topology>
    </subcellularLocation>
</comment>
<proteinExistence type="inferred from homology"/>
<evidence type="ECO:0000256" key="6">
    <source>
        <dbReference type="ARBA" id="ARBA00023136"/>
    </source>
</evidence>
<dbReference type="PANTHER" id="PTHR43663:SF2">
    <property type="entry name" value="CHROMATE TRANSPORT PROTEIN-RELATED"/>
    <property type="match status" value="1"/>
</dbReference>
<evidence type="ECO:0000256" key="2">
    <source>
        <dbReference type="ARBA" id="ARBA00005262"/>
    </source>
</evidence>
<evidence type="ECO:0000256" key="1">
    <source>
        <dbReference type="ARBA" id="ARBA00004651"/>
    </source>
</evidence>
<evidence type="ECO:0000256" key="7">
    <source>
        <dbReference type="SAM" id="Phobius"/>
    </source>
</evidence>
<dbReference type="AlphaFoldDB" id="A0A1M6CWL4"/>
<sequence length="202" mass="22370">MSNENQQLDDAVNKLNIVPGTRHFFWVLFKSTFLISAFTVGGGMVIIPLLKKKYVDEYGWINDKDTLDITAIAQSLPGVMAVNASIMLGYKMAGFMGTLVTILATVLPPLITITIIAFFYDLFAHNYYVQMLLKGMQCGATAVIIDVGLNLVYKLFKKKLLLPILIAAGTFIASLCFNVNPMYCVLVDAIIGLMLLRDPKYN</sequence>
<protein>
    <submittedName>
        <fullName evidence="8">Chromate transporter</fullName>
    </submittedName>
</protein>
<comment type="similarity">
    <text evidence="2">Belongs to the chromate ion transporter (CHR) (TC 2.A.51) family.</text>
</comment>
<evidence type="ECO:0000256" key="4">
    <source>
        <dbReference type="ARBA" id="ARBA00022692"/>
    </source>
</evidence>
<dbReference type="Proteomes" id="UP000191240">
    <property type="component" value="Unassembled WGS sequence"/>
</dbReference>
<dbReference type="InterPro" id="IPR003370">
    <property type="entry name" value="Chromate_transpt"/>
</dbReference>
<evidence type="ECO:0000256" key="5">
    <source>
        <dbReference type="ARBA" id="ARBA00022989"/>
    </source>
</evidence>
<dbReference type="PANTHER" id="PTHR43663">
    <property type="entry name" value="CHROMATE TRANSPORT PROTEIN-RELATED"/>
    <property type="match status" value="1"/>
</dbReference>
<organism evidence="8 9">
    <name type="scientific">Anaerovibrio lipolyticus DSM 3074</name>
    <dbReference type="NCBI Taxonomy" id="1120997"/>
    <lineage>
        <taxon>Bacteria</taxon>
        <taxon>Bacillati</taxon>
        <taxon>Bacillota</taxon>
        <taxon>Negativicutes</taxon>
        <taxon>Selenomonadales</taxon>
        <taxon>Selenomonadaceae</taxon>
        <taxon>Anaerovibrio</taxon>
    </lineage>
</organism>
<dbReference type="EMBL" id="FQYW01000009">
    <property type="protein sequence ID" value="SHI65204.1"/>
    <property type="molecule type" value="Genomic_DNA"/>
</dbReference>
<dbReference type="Pfam" id="PF02417">
    <property type="entry name" value="Chromate_transp"/>
    <property type="match status" value="1"/>
</dbReference>
<reference evidence="8 9" key="1">
    <citation type="submission" date="2016-11" db="EMBL/GenBank/DDBJ databases">
        <authorList>
            <person name="Jaros S."/>
            <person name="Januszkiewicz K."/>
            <person name="Wedrychowicz H."/>
        </authorList>
    </citation>
    <scope>NUCLEOTIDE SEQUENCE [LARGE SCALE GENOMIC DNA]</scope>
    <source>
        <strain evidence="8 9">DSM 3074</strain>
    </source>
</reference>
<name>A0A1M6CWL4_9FIRM</name>
<dbReference type="OrthoDB" id="9788907at2"/>
<keyword evidence="5 7" id="KW-1133">Transmembrane helix</keyword>
<evidence type="ECO:0000313" key="8">
    <source>
        <dbReference type="EMBL" id="SHI65204.1"/>
    </source>
</evidence>
<feature type="transmembrane region" description="Helical" evidence="7">
    <location>
        <begin position="132"/>
        <end position="153"/>
    </location>
</feature>
<evidence type="ECO:0000313" key="9">
    <source>
        <dbReference type="Proteomes" id="UP000191240"/>
    </source>
</evidence>
<feature type="transmembrane region" description="Helical" evidence="7">
    <location>
        <begin position="165"/>
        <end position="196"/>
    </location>
</feature>
<evidence type="ECO:0000256" key="3">
    <source>
        <dbReference type="ARBA" id="ARBA00022475"/>
    </source>
</evidence>
<keyword evidence="6 7" id="KW-0472">Membrane</keyword>
<dbReference type="RefSeq" id="WP_080325691.1">
    <property type="nucleotide sequence ID" value="NZ_FQYW01000009.1"/>
</dbReference>
<accession>A0A1M6CWL4</accession>
<gene>
    <name evidence="8" type="ORF">SAMN02745671_01249</name>
</gene>
<dbReference type="GO" id="GO:0015109">
    <property type="term" value="F:chromate transmembrane transporter activity"/>
    <property type="evidence" value="ECO:0007669"/>
    <property type="project" value="InterPro"/>
</dbReference>
<keyword evidence="4 7" id="KW-0812">Transmembrane</keyword>
<feature type="transmembrane region" description="Helical" evidence="7">
    <location>
        <begin position="95"/>
        <end position="120"/>
    </location>
</feature>
<dbReference type="InterPro" id="IPR052518">
    <property type="entry name" value="CHR_Transporter"/>
</dbReference>